<evidence type="ECO:0000313" key="4">
    <source>
        <dbReference type="Proteomes" id="UP000515369"/>
    </source>
</evidence>
<dbReference type="EMBL" id="CP059732">
    <property type="protein sequence ID" value="QMW05054.1"/>
    <property type="molecule type" value="Genomic_DNA"/>
</dbReference>
<feature type="region of interest" description="Disordered" evidence="1">
    <location>
        <begin position="16"/>
        <end position="110"/>
    </location>
</feature>
<organism evidence="3 4">
    <name type="scientific">Spirosoma foliorum</name>
    <dbReference type="NCBI Taxonomy" id="2710596"/>
    <lineage>
        <taxon>Bacteria</taxon>
        <taxon>Pseudomonadati</taxon>
        <taxon>Bacteroidota</taxon>
        <taxon>Cytophagia</taxon>
        <taxon>Cytophagales</taxon>
        <taxon>Cytophagaceae</taxon>
        <taxon>Spirosoma</taxon>
    </lineage>
</organism>
<evidence type="ECO:0000256" key="2">
    <source>
        <dbReference type="SAM" id="SignalP"/>
    </source>
</evidence>
<feature type="compositionally biased region" description="Polar residues" evidence="1">
    <location>
        <begin position="67"/>
        <end position="100"/>
    </location>
</feature>
<dbReference type="AlphaFoldDB" id="A0A7G5H1R2"/>
<evidence type="ECO:0000256" key="1">
    <source>
        <dbReference type="SAM" id="MobiDB-lite"/>
    </source>
</evidence>
<feature type="compositionally biased region" description="Polar residues" evidence="1">
    <location>
        <begin position="31"/>
        <end position="60"/>
    </location>
</feature>
<keyword evidence="2" id="KW-0732">Signal</keyword>
<feature type="signal peptide" evidence="2">
    <location>
        <begin position="1"/>
        <end position="20"/>
    </location>
</feature>
<proteinExistence type="predicted"/>
<dbReference type="Proteomes" id="UP000515369">
    <property type="component" value="Chromosome"/>
</dbReference>
<feature type="compositionally biased region" description="Basic residues" evidence="1">
    <location>
        <begin position="101"/>
        <end position="110"/>
    </location>
</feature>
<reference evidence="3 4" key="1">
    <citation type="submission" date="2020-07" db="EMBL/GenBank/DDBJ databases">
        <title>Spirosoma foliorum sp. nov., isolated from the leaves on the Nejang mountain Korea, Republic of.</title>
        <authorList>
            <person name="Ho H."/>
            <person name="Lee Y.-J."/>
            <person name="Nurcahyanto D.-A."/>
            <person name="Kim S.-G."/>
        </authorList>
    </citation>
    <scope>NUCLEOTIDE SEQUENCE [LARGE SCALE GENOMIC DNA]</scope>
    <source>
        <strain evidence="3 4">PL0136</strain>
    </source>
</reference>
<feature type="chain" id="PRO_5029000968" evidence="2">
    <location>
        <begin position="21"/>
        <end position="110"/>
    </location>
</feature>
<protein>
    <submittedName>
        <fullName evidence="3">Uncharacterized protein</fullName>
    </submittedName>
</protein>
<gene>
    <name evidence="3" type="ORF">H3H32_09280</name>
</gene>
<accession>A0A7G5H1R2</accession>
<dbReference type="KEGG" id="sfol:H3H32_09280"/>
<name>A0A7G5H1R2_9BACT</name>
<dbReference type="RefSeq" id="WP_182462402.1">
    <property type="nucleotide sequence ID" value="NZ_CP059732.1"/>
</dbReference>
<sequence length="110" mass="10907">MTRSLATLALVLLLAGSVSAQEKQPKRSSGKKSSAGTVSATDAARSNPSAANTHDGTNGASIGAGTGLTNDQAQASQNPTNSPAKVDASSSIKTGASSVKGQKRLPKKSN</sequence>
<keyword evidence="4" id="KW-1185">Reference proteome</keyword>
<evidence type="ECO:0000313" key="3">
    <source>
        <dbReference type="EMBL" id="QMW05054.1"/>
    </source>
</evidence>